<dbReference type="InterPro" id="IPR008995">
    <property type="entry name" value="Mo/tungstate-bd_C_term_dom"/>
</dbReference>
<keyword evidence="7 8" id="KW-0472">Membrane</keyword>
<evidence type="ECO:0000256" key="3">
    <source>
        <dbReference type="ARBA" id="ARBA00022519"/>
    </source>
</evidence>
<evidence type="ECO:0000256" key="7">
    <source>
        <dbReference type="ARBA" id="ARBA00023136"/>
    </source>
</evidence>
<dbReference type="InterPro" id="IPR005893">
    <property type="entry name" value="PotA-like"/>
</dbReference>
<comment type="caution">
    <text evidence="10">The sequence shown here is derived from an EMBL/GenBank/DDBJ whole genome shotgun (WGS) entry which is preliminary data.</text>
</comment>
<keyword evidence="2 8" id="KW-1003">Cell membrane</keyword>
<evidence type="ECO:0000256" key="1">
    <source>
        <dbReference type="ARBA" id="ARBA00022448"/>
    </source>
</evidence>
<comment type="subunit">
    <text evidence="8">The complex is composed of two ATP-binding proteins (PotA), two transmembrane proteins (PotB and PotC) and a solute-binding protein (PotD).</text>
</comment>
<keyword evidence="3" id="KW-0997">Cell inner membrane</keyword>
<dbReference type="RefSeq" id="WP_254740550.1">
    <property type="nucleotide sequence ID" value="NZ_JANCLU010000006.1"/>
</dbReference>
<keyword evidence="4 8" id="KW-0547">Nucleotide-binding</keyword>
<comment type="similarity">
    <text evidence="8">Belongs to the ABC transporter superfamily. Spermidine/putrescine importer (TC 3.A.1.11.1) family.</text>
</comment>
<dbReference type="InterPro" id="IPR027417">
    <property type="entry name" value="P-loop_NTPase"/>
</dbReference>
<accession>A0ABT1LAM9</accession>
<dbReference type="Pfam" id="PF00005">
    <property type="entry name" value="ABC_tran"/>
    <property type="match status" value="1"/>
</dbReference>
<dbReference type="InterPro" id="IPR003593">
    <property type="entry name" value="AAA+_ATPase"/>
</dbReference>
<dbReference type="SUPFAM" id="SSF50331">
    <property type="entry name" value="MOP-like"/>
    <property type="match status" value="1"/>
</dbReference>
<dbReference type="GO" id="GO:0005524">
    <property type="term" value="F:ATP binding"/>
    <property type="evidence" value="ECO:0007669"/>
    <property type="project" value="UniProtKB-KW"/>
</dbReference>
<dbReference type="InterPro" id="IPR017871">
    <property type="entry name" value="ABC_transporter-like_CS"/>
</dbReference>
<dbReference type="InterPro" id="IPR050093">
    <property type="entry name" value="ABC_SmlMolc_Importer"/>
</dbReference>
<keyword evidence="5 8" id="KW-0067">ATP-binding</keyword>
<dbReference type="PANTHER" id="PTHR42781:SF5">
    <property type="entry name" value="PUTRESCINE TRANSPORT ATP-BINDING PROTEIN POTG"/>
    <property type="match status" value="1"/>
</dbReference>
<dbReference type="PROSITE" id="PS00211">
    <property type="entry name" value="ABC_TRANSPORTER_1"/>
    <property type="match status" value="1"/>
</dbReference>
<evidence type="ECO:0000256" key="5">
    <source>
        <dbReference type="ARBA" id="ARBA00022840"/>
    </source>
</evidence>
<dbReference type="Pfam" id="PF08402">
    <property type="entry name" value="TOBE_2"/>
    <property type="match status" value="1"/>
</dbReference>
<dbReference type="Gene3D" id="3.40.50.300">
    <property type="entry name" value="P-loop containing nucleotide triphosphate hydrolases"/>
    <property type="match status" value="1"/>
</dbReference>
<reference evidence="10 11" key="1">
    <citation type="submission" date="2022-07" db="EMBL/GenBank/DDBJ databases">
        <authorList>
            <person name="Li W.-J."/>
            <person name="Deng Q.-Q."/>
        </authorList>
    </citation>
    <scope>NUCLEOTIDE SEQUENCE [LARGE SCALE GENOMIC DNA]</scope>
    <source>
        <strain evidence="10 11">SYSU M60028</strain>
    </source>
</reference>
<dbReference type="EC" id="7.6.2.11" evidence="8"/>
<evidence type="ECO:0000256" key="4">
    <source>
        <dbReference type="ARBA" id="ARBA00022741"/>
    </source>
</evidence>
<dbReference type="EMBL" id="JANCLU010000006">
    <property type="protein sequence ID" value="MCP8938530.1"/>
    <property type="molecule type" value="Genomic_DNA"/>
</dbReference>
<sequence length="374" mass="40154">MAEPPGRPAPLIRFEGVTKSFGAARAVAGVDLDIAQGEFFCLLGPSGCGKTTLMRTLAGFETPDSGRILLDGADLAGVPAHRRPVNMMFQSYALFPHMSVEANIAFGLRQDGVPRAEIAERVAAIVRTVQIQGLEKRRPHQLSGGQKQRVALARALVKRPLVLLLDEPLAALDRKLREDTRFELKELQARLGLTFLMVTHDQDEAMAMADRIGVMEKGRLVQVGAPAEVYETPATRGVAAFVGDSTLIEGVAGAFDGAAARLRVRAALGASSPEFVVAAREAPAEGSAVTLALRPEKLRLWTEPPEAGTPNVLEAEVWDLGYLGDKTLVRLRLPGGGTVRVSRLNASRRPEAGLSAHQRAWIGFDPADAVLLTR</sequence>
<dbReference type="InterPro" id="IPR013611">
    <property type="entry name" value="Transp-assoc_OB_typ2"/>
</dbReference>
<comment type="catalytic activity">
    <reaction evidence="8">
        <text>ATP + H2O + polyamine-[polyamine-binding protein]Side 1 = ADP + phosphate + polyamineSide 2 + [polyamine-binding protein]Side 1.</text>
        <dbReference type="EC" id="7.6.2.11"/>
    </reaction>
</comment>
<keyword evidence="1 8" id="KW-0813">Transport</keyword>
<dbReference type="SUPFAM" id="SSF52540">
    <property type="entry name" value="P-loop containing nucleoside triphosphate hydrolases"/>
    <property type="match status" value="1"/>
</dbReference>
<evidence type="ECO:0000256" key="8">
    <source>
        <dbReference type="RuleBase" id="RU364083"/>
    </source>
</evidence>
<organism evidence="10 11">
    <name type="scientific">Alsobacter ponti</name>
    <dbReference type="NCBI Taxonomy" id="2962936"/>
    <lineage>
        <taxon>Bacteria</taxon>
        <taxon>Pseudomonadati</taxon>
        <taxon>Pseudomonadota</taxon>
        <taxon>Alphaproteobacteria</taxon>
        <taxon>Hyphomicrobiales</taxon>
        <taxon>Alsobacteraceae</taxon>
        <taxon>Alsobacter</taxon>
    </lineage>
</organism>
<dbReference type="PROSITE" id="PS50893">
    <property type="entry name" value="ABC_TRANSPORTER_2"/>
    <property type="match status" value="1"/>
</dbReference>
<name>A0ABT1LAM9_9HYPH</name>
<dbReference type="PANTHER" id="PTHR42781">
    <property type="entry name" value="SPERMIDINE/PUTRESCINE IMPORT ATP-BINDING PROTEIN POTA"/>
    <property type="match status" value="1"/>
</dbReference>
<evidence type="ECO:0000256" key="6">
    <source>
        <dbReference type="ARBA" id="ARBA00022967"/>
    </source>
</evidence>
<keyword evidence="6 8" id="KW-1278">Translocase</keyword>
<comment type="function">
    <text evidence="8">Part of the ABC transporter complex PotABCD involved in spermidine/putrescine import. Responsible for energy coupling to the transport system.</text>
</comment>
<dbReference type="Gene3D" id="2.40.50.100">
    <property type="match status" value="1"/>
</dbReference>
<dbReference type="SMART" id="SM00382">
    <property type="entry name" value="AAA"/>
    <property type="match status" value="1"/>
</dbReference>
<dbReference type="NCBIfam" id="TIGR01187">
    <property type="entry name" value="potA"/>
    <property type="match status" value="1"/>
</dbReference>
<dbReference type="InterPro" id="IPR003439">
    <property type="entry name" value="ABC_transporter-like_ATP-bd"/>
</dbReference>
<evidence type="ECO:0000256" key="2">
    <source>
        <dbReference type="ARBA" id="ARBA00022475"/>
    </source>
</evidence>
<keyword evidence="11" id="KW-1185">Reference proteome</keyword>
<dbReference type="Proteomes" id="UP001205890">
    <property type="component" value="Unassembled WGS sequence"/>
</dbReference>
<gene>
    <name evidence="8" type="primary">potA</name>
    <name evidence="10" type="ORF">NK718_08390</name>
</gene>
<proteinExistence type="inferred from homology"/>
<evidence type="ECO:0000259" key="9">
    <source>
        <dbReference type="PROSITE" id="PS50893"/>
    </source>
</evidence>
<evidence type="ECO:0000313" key="11">
    <source>
        <dbReference type="Proteomes" id="UP001205890"/>
    </source>
</evidence>
<feature type="domain" description="ABC transporter" evidence="9">
    <location>
        <begin position="12"/>
        <end position="242"/>
    </location>
</feature>
<protein>
    <recommendedName>
        <fullName evidence="8">Spermidine/putrescine import ATP-binding protein PotA</fullName>
        <ecNumber evidence="8">7.6.2.11</ecNumber>
    </recommendedName>
</protein>
<evidence type="ECO:0000313" key="10">
    <source>
        <dbReference type="EMBL" id="MCP8938530.1"/>
    </source>
</evidence>